<dbReference type="EMBL" id="CADCVU010000012">
    <property type="protein sequence ID" value="CAA9480495.1"/>
    <property type="molecule type" value="Genomic_DNA"/>
</dbReference>
<feature type="transmembrane region" description="Helical" evidence="2">
    <location>
        <begin position="149"/>
        <end position="167"/>
    </location>
</feature>
<feature type="transmembrane region" description="Helical" evidence="2">
    <location>
        <begin position="179"/>
        <end position="198"/>
    </location>
</feature>
<keyword evidence="2" id="KW-1133">Transmembrane helix</keyword>
<dbReference type="PANTHER" id="PTHR30221">
    <property type="entry name" value="SMALL-CONDUCTANCE MECHANOSENSITIVE CHANNEL"/>
    <property type="match status" value="1"/>
</dbReference>
<keyword evidence="2" id="KW-0472">Membrane</keyword>
<feature type="region of interest" description="Disordered" evidence="1">
    <location>
        <begin position="213"/>
        <end position="302"/>
    </location>
</feature>
<dbReference type="InterPro" id="IPR008910">
    <property type="entry name" value="MSC_TM_helix"/>
</dbReference>
<dbReference type="Pfam" id="PF05552">
    <property type="entry name" value="MS_channel_1st_1"/>
    <property type="match status" value="2"/>
</dbReference>
<evidence type="ECO:0008006" key="4">
    <source>
        <dbReference type="Google" id="ProtNLM"/>
    </source>
</evidence>
<dbReference type="Gene3D" id="1.10.287.1260">
    <property type="match status" value="1"/>
</dbReference>
<feature type="transmembrane region" description="Helical" evidence="2">
    <location>
        <begin position="116"/>
        <end position="137"/>
    </location>
</feature>
<evidence type="ECO:0000256" key="2">
    <source>
        <dbReference type="SAM" id="Phobius"/>
    </source>
</evidence>
<dbReference type="GO" id="GO:0008381">
    <property type="term" value="F:mechanosensitive monoatomic ion channel activity"/>
    <property type="evidence" value="ECO:0007669"/>
    <property type="project" value="InterPro"/>
</dbReference>
<feature type="transmembrane region" description="Helical" evidence="2">
    <location>
        <begin position="17"/>
        <end position="38"/>
    </location>
</feature>
<evidence type="ECO:0000256" key="1">
    <source>
        <dbReference type="SAM" id="MobiDB-lite"/>
    </source>
</evidence>
<organism evidence="3">
    <name type="scientific">uncultured Solirubrobacterales bacterium</name>
    <dbReference type="NCBI Taxonomy" id="768556"/>
    <lineage>
        <taxon>Bacteria</taxon>
        <taxon>Bacillati</taxon>
        <taxon>Actinomycetota</taxon>
        <taxon>Thermoleophilia</taxon>
        <taxon>Solirubrobacterales</taxon>
        <taxon>environmental samples</taxon>
    </lineage>
</organism>
<feature type="compositionally biased region" description="Basic and acidic residues" evidence="1">
    <location>
        <begin position="213"/>
        <end position="250"/>
    </location>
</feature>
<sequence>MNASDTLNNLLNTVLQAIPTIVVFLLILLVGYVVARVLRTITARLLSRVGLDRTLHNNEYGQYAERVSPGSSPSRLIGTVVFFFVLLGALSVAISYTGNPGLTSLLEGVYGYLPKIVAAILIFVIAAAASAALGGLVQRTMGDTPTGSIVKTVVPGLIMVIAGFMILDQLEIAPEIVPIAFQALLYGLAGALALAFGLGGRDVASRMINDAYEKGQEKRSEVRRDYELGKDRGQQDAEQAKQRAQREHAARGGSPGGGQEQTQRGGIEQPAPGRGRLQEDPTRQASRGGEGGQGQPPAGGRR</sequence>
<gene>
    <name evidence="3" type="ORF">AVDCRST_MAG45-132</name>
</gene>
<reference evidence="3" key="1">
    <citation type="submission" date="2020-02" db="EMBL/GenBank/DDBJ databases">
        <authorList>
            <person name="Meier V. D."/>
        </authorList>
    </citation>
    <scope>NUCLEOTIDE SEQUENCE</scope>
    <source>
        <strain evidence="3">AVDCRST_MAG45</strain>
    </source>
</reference>
<dbReference type="PANTHER" id="PTHR30221:SF1">
    <property type="entry name" value="SMALL-CONDUCTANCE MECHANOSENSITIVE CHANNEL"/>
    <property type="match status" value="1"/>
</dbReference>
<dbReference type="InterPro" id="IPR045275">
    <property type="entry name" value="MscS_archaea/bacteria_type"/>
</dbReference>
<evidence type="ECO:0000313" key="3">
    <source>
        <dbReference type="EMBL" id="CAA9480495.1"/>
    </source>
</evidence>
<accession>A0A6J4RSH0</accession>
<keyword evidence="2" id="KW-0812">Transmembrane</keyword>
<dbReference type="AlphaFoldDB" id="A0A6J4RSH0"/>
<feature type="transmembrane region" description="Helical" evidence="2">
    <location>
        <begin position="76"/>
        <end position="96"/>
    </location>
</feature>
<proteinExistence type="predicted"/>
<name>A0A6J4RSH0_9ACTN</name>
<protein>
    <recommendedName>
        <fullName evidence="4">CmpX</fullName>
    </recommendedName>
</protein>